<dbReference type="AlphaFoldDB" id="A0A1B0B9G8"/>
<sequence length="182" mass="21173">MLVRPTIPDARHTATFAVALALALTVAVAVARQLVQCHLHFAWLRKNITTAHENVTLIIRNAFCHNYNFEYLDILAYLHLILKNDLFRFRVPQFTIDDDNDELNCRQKRRQQELYKLPLNDKVNILLDHQVIRTSKTQRTLLSRPGDRERVSNGTNRCHSVLPPGWQFLILTINVENAREPN</sequence>
<accession>A0A1B0B9G8</accession>
<evidence type="ECO:0000313" key="1">
    <source>
        <dbReference type="EnsemblMetazoa" id="GPPI023063-PA"/>
    </source>
</evidence>
<proteinExistence type="predicted"/>
<dbReference type="EMBL" id="JXJN01010377">
    <property type="status" value="NOT_ANNOTATED_CDS"/>
    <property type="molecule type" value="Genomic_DNA"/>
</dbReference>
<name>A0A1B0B9G8_9MUSC</name>
<dbReference type="VEuPathDB" id="VectorBase:GPPI023063"/>
<protein>
    <submittedName>
        <fullName evidence="1">Uncharacterized protein</fullName>
    </submittedName>
</protein>
<keyword evidence="2" id="KW-1185">Reference proteome</keyword>
<evidence type="ECO:0000313" key="2">
    <source>
        <dbReference type="Proteomes" id="UP000092460"/>
    </source>
</evidence>
<organism evidence="1 2">
    <name type="scientific">Glossina palpalis gambiensis</name>
    <dbReference type="NCBI Taxonomy" id="67801"/>
    <lineage>
        <taxon>Eukaryota</taxon>
        <taxon>Metazoa</taxon>
        <taxon>Ecdysozoa</taxon>
        <taxon>Arthropoda</taxon>
        <taxon>Hexapoda</taxon>
        <taxon>Insecta</taxon>
        <taxon>Pterygota</taxon>
        <taxon>Neoptera</taxon>
        <taxon>Endopterygota</taxon>
        <taxon>Diptera</taxon>
        <taxon>Brachycera</taxon>
        <taxon>Muscomorpha</taxon>
        <taxon>Hippoboscoidea</taxon>
        <taxon>Glossinidae</taxon>
        <taxon>Glossina</taxon>
    </lineage>
</organism>
<dbReference type="EnsemblMetazoa" id="GPPI023063-RA">
    <property type="protein sequence ID" value="GPPI023063-PA"/>
    <property type="gene ID" value="GPPI023063"/>
</dbReference>
<reference evidence="2" key="1">
    <citation type="submission" date="2015-01" db="EMBL/GenBank/DDBJ databases">
        <authorList>
            <person name="Aksoy S."/>
            <person name="Warren W."/>
            <person name="Wilson R.K."/>
        </authorList>
    </citation>
    <scope>NUCLEOTIDE SEQUENCE [LARGE SCALE GENOMIC DNA]</scope>
    <source>
        <strain evidence="2">IAEA</strain>
    </source>
</reference>
<dbReference type="Proteomes" id="UP000092460">
    <property type="component" value="Unassembled WGS sequence"/>
</dbReference>
<reference evidence="1" key="2">
    <citation type="submission" date="2020-05" db="UniProtKB">
        <authorList>
            <consortium name="EnsemblMetazoa"/>
        </authorList>
    </citation>
    <scope>IDENTIFICATION</scope>
    <source>
        <strain evidence="1">IAEA</strain>
    </source>
</reference>